<evidence type="ECO:0000256" key="7">
    <source>
        <dbReference type="ARBA" id="ARBA00023295"/>
    </source>
</evidence>
<keyword evidence="4 11" id="KW-0378">Hydrolase</keyword>
<dbReference type="Gene3D" id="3.20.20.80">
    <property type="entry name" value="Glycosidases"/>
    <property type="match status" value="1"/>
</dbReference>
<evidence type="ECO:0000256" key="9">
    <source>
        <dbReference type="PIRSR" id="PIRSR617736-1"/>
    </source>
</evidence>
<feature type="binding site" evidence="10">
    <location>
        <position position="168"/>
    </location>
    <ligand>
        <name>substrate</name>
    </ligand>
</feature>
<sequence>MTASDPPALPADFLFGTATASYQVEGAVTEGGRLPSIWDAYCRTPGRVARGETGDTACDHYHRYPEDIALMKELGVGAYRFSTAWPRIRPAGDGPANPEGLAFYDRLVDELLAAGIEPIVTLYHWDLPQALEDRGGWRVRATAERFAEYARITADHLGDRVRRWITLNEPFCSSFVGHAVGRHAPGTREGTPALATAHHLLLAHGLAARELRASAAAHGRPVEVGITLNLDRLVPATDSAADRAAVDRAETLHNRVWTEPLLNACYPDNEAETWGELADGSYRAEGDLATISQPLDFLGVNYYRPTKLRDAPHREPDPARRTAMDIRTEEVPFEGVRHTTMGWPVVPSTFTDLLVDLHRRYPNLPPVLVTENGSAEEDRVDADGRVRDTDRIDYVRDHLHAVAAAIEAGVDVRGHFVWSLLDNFEWAYGYDRRFGIVRVDYDTLERIPKDSYHWFKELIGRHAARHGAATAS</sequence>
<dbReference type="SUPFAM" id="SSF51445">
    <property type="entry name" value="(Trans)glycosidases"/>
    <property type="match status" value="1"/>
</dbReference>
<proteinExistence type="inferred from homology"/>
<keyword evidence="5" id="KW-0136">Cellulose degradation</keyword>
<dbReference type="PROSITE" id="PS00653">
    <property type="entry name" value="GLYCOSYL_HYDROL_F1_2"/>
    <property type="match status" value="1"/>
</dbReference>
<evidence type="ECO:0000256" key="2">
    <source>
        <dbReference type="ARBA" id="ARBA00010838"/>
    </source>
</evidence>
<evidence type="ECO:0000313" key="12">
    <source>
        <dbReference type="EMBL" id="NYE46047.1"/>
    </source>
</evidence>
<evidence type="ECO:0000256" key="3">
    <source>
        <dbReference type="ARBA" id="ARBA00012744"/>
    </source>
</evidence>
<feature type="active site" description="Proton donor" evidence="9">
    <location>
        <position position="169"/>
    </location>
</feature>
<evidence type="ECO:0000256" key="6">
    <source>
        <dbReference type="ARBA" id="ARBA00023277"/>
    </source>
</evidence>
<evidence type="ECO:0000256" key="4">
    <source>
        <dbReference type="ARBA" id="ARBA00022801"/>
    </source>
</evidence>
<accession>A0A852TRX9</accession>
<dbReference type="FunFam" id="3.20.20.80:FF:000004">
    <property type="entry name" value="Beta-glucosidase 6-phospho-beta-glucosidase"/>
    <property type="match status" value="1"/>
</dbReference>
<dbReference type="Pfam" id="PF00232">
    <property type="entry name" value="Glyco_hydro_1"/>
    <property type="match status" value="1"/>
</dbReference>
<reference evidence="12 13" key="1">
    <citation type="submission" date="2020-07" db="EMBL/GenBank/DDBJ databases">
        <title>Sequencing the genomes of 1000 actinobacteria strains.</title>
        <authorList>
            <person name="Klenk H.-P."/>
        </authorList>
    </citation>
    <scope>NUCLEOTIDE SEQUENCE [LARGE SCALE GENOMIC DNA]</scope>
    <source>
        <strain evidence="12 13">CXB654</strain>
    </source>
</reference>
<feature type="binding site" evidence="10">
    <location>
        <position position="303"/>
    </location>
    <ligand>
        <name>substrate</name>
    </ligand>
</feature>
<dbReference type="RefSeq" id="WP_179642210.1">
    <property type="nucleotide sequence ID" value="NZ_BAAAYY010000024.1"/>
</dbReference>
<dbReference type="PANTHER" id="PTHR10353:SF36">
    <property type="entry name" value="LP05116P"/>
    <property type="match status" value="1"/>
</dbReference>
<feature type="binding site" evidence="10">
    <location>
        <position position="23"/>
    </location>
    <ligand>
        <name>substrate</name>
    </ligand>
</feature>
<keyword evidence="7 11" id="KW-0326">Glycosidase</keyword>
<keyword evidence="6" id="KW-0119">Carbohydrate metabolism</keyword>
<dbReference type="InterPro" id="IPR017853">
    <property type="entry name" value="GH"/>
</dbReference>
<evidence type="ECO:0000256" key="10">
    <source>
        <dbReference type="PIRSR" id="PIRSR617736-2"/>
    </source>
</evidence>
<feature type="active site" description="Nucleophile" evidence="9">
    <location>
        <position position="371"/>
    </location>
</feature>
<evidence type="ECO:0000256" key="5">
    <source>
        <dbReference type="ARBA" id="ARBA00023001"/>
    </source>
</evidence>
<dbReference type="AlphaFoldDB" id="A0A852TRX9"/>
<keyword evidence="8" id="KW-0624">Polysaccharide degradation</keyword>
<feature type="binding site" evidence="10">
    <location>
        <position position="418"/>
    </location>
    <ligand>
        <name>substrate</name>
    </ligand>
</feature>
<dbReference type="EMBL" id="JACCCC010000001">
    <property type="protein sequence ID" value="NYE46047.1"/>
    <property type="molecule type" value="Genomic_DNA"/>
</dbReference>
<feature type="binding site" evidence="10">
    <location>
        <position position="124"/>
    </location>
    <ligand>
        <name>substrate</name>
    </ligand>
</feature>
<organism evidence="12 13">
    <name type="scientific">Spinactinospora alkalitolerans</name>
    <dbReference type="NCBI Taxonomy" id="687207"/>
    <lineage>
        <taxon>Bacteria</taxon>
        <taxon>Bacillati</taxon>
        <taxon>Actinomycetota</taxon>
        <taxon>Actinomycetes</taxon>
        <taxon>Streptosporangiales</taxon>
        <taxon>Nocardiopsidaceae</taxon>
        <taxon>Spinactinospora</taxon>
    </lineage>
</organism>
<feature type="binding site" evidence="10">
    <location>
        <begin position="425"/>
        <end position="426"/>
    </location>
    <ligand>
        <name>substrate</name>
    </ligand>
</feature>
<comment type="similarity">
    <text evidence="2 11">Belongs to the glycosyl hydrolase 1 family.</text>
</comment>
<dbReference type="PRINTS" id="PR00131">
    <property type="entry name" value="GLHYDRLASE1"/>
</dbReference>
<dbReference type="GO" id="GO:0008422">
    <property type="term" value="F:beta-glucosidase activity"/>
    <property type="evidence" value="ECO:0007669"/>
    <property type="project" value="UniProtKB-EC"/>
</dbReference>
<evidence type="ECO:0000256" key="1">
    <source>
        <dbReference type="ARBA" id="ARBA00000448"/>
    </source>
</evidence>
<dbReference type="Proteomes" id="UP000589036">
    <property type="component" value="Unassembled WGS sequence"/>
</dbReference>
<comment type="catalytic activity">
    <reaction evidence="1 11">
        <text>Hydrolysis of terminal, non-reducing beta-D-glucosyl residues with release of beta-D-glucose.</text>
        <dbReference type="EC" id="3.2.1.21"/>
    </reaction>
</comment>
<evidence type="ECO:0000256" key="11">
    <source>
        <dbReference type="RuleBase" id="RU361175"/>
    </source>
</evidence>
<evidence type="ECO:0000313" key="13">
    <source>
        <dbReference type="Proteomes" id="UP000589036"/>
    </source>
</evidence>
<dbReference type="GO" id="GO:0005829">
    <property type="term" value="C:cytosol"/>
    <property type="evidence" value="ECO:0007669"/>
    <property type="project" value="TreeGrafter"/>
</dbReference>
<name>A0A852TRX9_9ACTN</name>
<evidence type="ECO:0000256" key="8">
    <source>
        <dbReference type="ARBA" id="ARBA00023326"/>
    </source>
</evidence>
<dbReference type="InterPro" id="IPR001360">
    <property type="entry name" value="Glyco_hydro_1"/>
</dbReference>
<gene>
    <name evidence="12" type="ORF">HDA32_001167</name>
</gene>
<dbReference type="InterPro" id="IPR033132">
    <property type="entry name" value="GH_1_N_CS"/>
</dbReference>
<dbReference type="NCBIfam" id="TIGR03356">
    <property type="entry name" value="BGL"/>
    <property type="match status" value="1"/>
</dbReference>
<dbReference type="EC" id="3.2.1.21" evidence="3 11"/>
<keyword evidence="13" id="KW-1185">Reference proteome</keyword>
<dbReference type="PANTHER" id="PTHR10353">
    <property type="entry name" value="GLYCOSYL HYDROLASE"/>
    <property type="match status" value="1"/>
</dbReference>
<dbReference type="GO" id="GO:0030245">
    <property type="term" value="P:cellulose catabolic process"/>
    <property type="evidence" value="ECO:0007669"/>
    <property type="project" value="UniProtKB-KW"/>
</dbReference>
<comment type="caution">
    <text evidence="12">The sequence shown here is derived from an EMBL/GenBank/DDBJ whole genome shotgun (WGS) entry which is preliminary data.</text>
</comment>
<dbReference type="InterPro" id="IPR017736">
    <property type="entry name" value="Glyco_hydro_1_beta-glucosidase"/>
</dbReference>
<protein>
    <recommendedName>
        <fullName evidence="3 11">Beta-glucosidase</fullName>
        <ecNumber evidence="3 11">3.2.1.21</ecNumber>
    </recommendedName>
</protein>